<evidence type="ECO:0000313" key="12">
    <source>
        <dbReference type="Proteomes" id="UP000254060"/>
    </source>
</evidence>
<dbReference type="NCBIfam" id="TIGR00447">
    <property type="entry name" value="pth"/>
    <property type="match status" value="1"/>
</dbReference>
<dbReference type="PANTHER" id="PTHR17224">
    <property type="entry name" value="PEPTIDYL-TRNA HYDROLASE"/>
    <property type="match status" value="1"/>
</dbReference>
<dbReference type="PROSITE" id="PS01196">
    <property type="entry name" value="PEPT_TRNA_HYDROL_2"/>
    <property type="match status" value="1"/>
</dbReference>
<dbReference type="AlphaFoldDB" id="A0A377FQL7"/>
<dbReference type="InterPro" id="IPR001328">
    <property type="entry name" value="Pept_tRNA_hydro"/>
</dbReference>
<comment type="subunit">
    <text evidence="8">Monomer.</text>
</comment>
<dbReference type="InterPro" id="IPR036416">
    <property type="entry name" value="Pept_tRNA_hydro_sf"/>
</dbReference>
<comment type="function">
    <text evidence="8">Hydrolyzes ribosome-free peptidyl-tRNAs (with 1 or more amino acids incorporated), which drop off the ribosome during protein synthesis, or as a result of ribosome stalling.</text>
</comment>
<dbReference type="CDD" id="cd00462">
    <property type="entry name" value="PTH"/>
    <property type="match status" value="1"/>
</dbReference>
<dbReference type="PANTHER" id="PTHR17224:SF1">
    <property type="entry name" value="PEPTIDYL-TRNA HYDROLASE"/>
    <property type="match status" value="1"/>
</dbReference>
<dbReference type="InterPro" id="IPR018171">
    <property type="entry name" value="Pept_tRNA_hydro_CS"/>
</dbReference>
<keyword evidence="2 8" id="KW-0820">tRNA-binding</keyword>
<feature type="active site" description="Proton acceptor" evidence="8">
    <location>
        <position position="19"/>
    </location>
</feature>
<comment type="function">
    <text evidence="8">Catalyzes the release of premature peptidyl moieties from peptidyl-tRNA molecules trapped in stalled 50S ribosomal subunits, and thus maintains levels of free tRNAs and 50S ribosomes.</text>
</comment>
<dbReference type="Pfam" id="PF01195">
    <property type="entry name" value="Pept_tRNA_hydro"/>
    <property type="match status" value="1"/>
</dbReference>
<evidence type="ECO:0000256" key="3">
    <source>
        <dbReference type="ARBA" id="ARBA00022801"/>
    </source>
</evidence>
<dbReference type="SMR" id="A0A377FQL7"/>
<organism evidence="11 12">
    <name type="scientific">Exiguobacterium aurantiacum</name>
    <dbReference type="NCBI Taxonomy" id="33987"/>
    <lineage>
        <taxon>Bacteria</taxon>
        <taxon>Bacillati</taxon>
        <taxon>Bacillota</taxon>
        <taxon>Bacilli</taxon>
        <taxon>Bacillales</taxon>
        <taxon>Bacillales Family XII. Incertae Sedis</taxon>
        <taxon>Exiguobacterium</taxon>
    </lineage>
</organism>
<dbReference type="GO" id="GO:0004045">
    <property type="term" value="F:peptidyl-tRNA hydrolase activity"/>
    <property type="evidence" value="ECO:0007669"/>
    <property type="project" value="UniProtKB-UniRule"/>
</dbReference>
<feature type="site" description="Discriminates between blocked and unblocked aminoacyl-tRNA" evidence="8">
    <location>
        <position position="9"/>
    </location>
</feature>
<evidence type="ECO:0000256" key="7">
    <source>
        <dbReference type="ARBA" id="ARBA00050038"/>
    </source>
</evidence>
<evidence type="ECO:0000256" key="2">
    <source>
        <dbReference type="ARBA" id="ARBA00022555"/>
    </source>
</evidence>
<evidence type="ECO:0000256" key="8">
    <source>
        <dbReference type="HAMAP-Rule" id="MF_00083"/>
    </source>
</evidence>
<sequence>MKCIVGLGNPGKKYEMTRHNVGFLAIDRLAEKHGIKLDEAKFKAVIGTGRINGERVVLVKPLTYMNLSGEAVRPIMDYYKIDIDDLLVIYDDLDMVPGKLRFRPKGSAGGHNGIKSLIQHLGTQDFKRLKLGIGRPPHPVKVVDWVLMNYRKEDMSELNDTLDQSVSAATDFVDTEWIALMNRYN</sequence>
<dbReference type="HAMAP" id="MF_00083">
    <property type="entry name" value="Pept_tRNA_hydro_bact"/>
    <property type="match status" value="1"/>
</dbReference>
<proteinExistence type="inferred from homology"/>
<dbReference type="PROSITE" id="PS01195">
    <property type="entry name" value="PEPT_TRNA_HYDROL_1"/>
    <property type="match status" value="1"/>
</dbReference>
<keyword evidence="8" id="KW-0963">Cytoplasm</keyword>
<feature type="binding site" evidence="8">
    <location>
        <position position="112"/>
    </location>
    <ligand>
        <name>tRNA</name>
        <dbReference type="ChEBI" id="CHEBI:17843"/>
    </ligand>
</feature>
<evidence type="ECO:0000256" key="1">
    <source>
        <dbReference type="ARBA" id="ARBA00013260"/>
    </source>
</evidence>
<reference evidence="11 12" key="1">
    <citation type="submission" date="2018-06" db="EMBL/GenBank/DDBJ databases">
        <authorList>
            <consortium name="Pathogen Informatics"/>
            <person name="Doyle S."/>
        </authorList>
    </citation>
    <scope>NUCLEOTIDE SEQUENCE [LARGE SCALE GENOMIC DNA]</scope>
    <source>
        <strain evidence="11 12">NCTC13163</strain>
    </source>
</reference>
<comment type="similarity">
    <text evidence="5 8 10">Belongs to the PTH family.</text>
</comment>
<dbReference type="Proteomes" id="UP000254060">
    <property type="component" value="Unassembled WGS sequence"/>
</dbReference>
<name>A0A377FQL7_9BACL</name>
<feature type="binding site" evidence="8">
    <location>
        <position position="14"/>
    </location>
    <ligand>
        <name>tRNA</name>
        <dbReference type="ChEBI" id="CHEBI:17843"/>
    </ligand>
</feature>
<dbReference type="EMBL" id="UGGP01000001">
    <property type="protein sequence ID" value="STO06756.1"/>
    <property type="molecule type" value="Genomic_DNA"/>
</dbReference>
<evidence type="ECO:0000313" key="11">
    <source>
        <dbReference type="EMBL" id="STO06756.1"/>
    </source>
</evidence>
<evidence type="ECO:0000256" key="6">
    <source>
        <dbReference type="ARBA" id="ARBA00048707"/>
    </source>
</evidence>
<evidence type="ECO:0000256" key="9">
    <source>
        <dbReference type="RuleBase" id="RU000673"/>
    </source>
</evidence>
<keyword evidence="3 8" id="KW-0378">Hydrolase</keyword>
<comment type="catalytic activity">
    <reaction evidence="6 8 9">
        <text>an N-acyl-L-alpha-aminoacyl-tRNA + H2O = an N-acyl-L-amino acid + a tRNA + H(+)</text>
        <dbReference type="Rhea" id="RHEA:54448"/>
        <dbReference type="Rhea" id="RHEA-COMP:10123"/>
        <dbReference type="Rhea" id="RHEA-COMP:13883"/>
        <dbReference type="ChEBI" id="CHEBI:15377"/>
        <dbReference type="ChEBI" id="CHEBI:15378"/>
        <dbReference type="ChEBI" id="CHEBI:59874"/>
        <dbReference type="ChEBI" id="CHEBI:78442"/>
        <dbReference type="ChEBI" id="CHEBI:138191"/>
        <dbReference type="EC" id="3.1.1.29"/>
    </reaction>
</comment>
<dbReference type="GO" id="GO:0006515">
    <property type="term" value="P:protein quality control for misfolded or incompletely synthesized proteins"/>
    <property type="evidence" value="ECO:0007669"/>
    <property type="project" value="UniProtKB-UniRule"/>
</dbReference>
<evidence type="ECO:0000256" key="10">
    <source>
        <dbReference type="RuleBase" id="RU004320"/>
    </source>
</evidence>
<feature type="site" description="Stabilizes the basic form of H active site to accept a proton" evidence="8">
    <location>
        <position position="91"/>
    </location>
</feature>
<keyword evidence="4 8" id="KW-0694">RNA-binding</keyword>
<dbReference type="GO" id="GO:0000049">
    <property type="term" value="F:tRNA binding"/>
    <property type="evidence" value="ECO:0007669"/>
    <property type="project" value="UniProtKB-UniRule"/>
</dbReference>
<feature type="binding site" evidence="8">
    <location>
        <position position="66"/>
    </location>
    <ligand>
        <name>tRNA</name>
        <dbReference type="ChEBI" id="CHEBI:17843"/>
    </ligand>
</feature>
<protein>
    <recommendedName>
        <fullName evidence="7 8">Peptidyl-tRNA hydrolase</fullName>
        <shortName evidence="8">Pth</shortName>
        <ecNumber evidence="1 8">3.1.1.29</ecNumber>
    </recommendedName>
</protein>
<dbReference type="Gene3D" id="3.40.50.1470">
    <property type="entry name" value="Peptidyl-tRNA hydrolase"/>
    <property type="match status" value="1"/>
</dbReference>
<evidence type="ECO:0000256" key="4">
    <source>
        <dbReference type="ARBA" id="ARBA00022884"/>
    </source>
</evidence>
<dbReference type="STRING" id="1397694.GCA_000702585_00597"/>
<dbReference type="EC" id="3.1.1.29" evidence="1 8"/>
<dbReference type="FunFam" id="3.40.50.1470:FF:000001">
    <property type="entry name" value="Peptidyl-tRNA hydrolase"/>
    <property type="match status" value="1"/>
</dbReference>
<comment type="subcellular location">
    <subcellularLocation>
        <location evidence="8">Cytoplasm</location>
    </subcellularLocation>
</comment>
<dbReference type="OrthoDB" id="9800507at2"/>
<dbReference type="GO" id="GO:0072344">
    <property type="term" value="P:rescue of stalled ribosome"/>
    <property type="evidence" value="ECO:0007669"/>
    <property type="project" value="UniProtKB-UniRule"/>
</dbReference>
<accession>A0A377FQL7</accession>
<feature type="binding site" evidence="8">
    <location>
        <position position="64"/>
    </location>
    <ligand>
        <name>tRNA</name>
        <dbReference type="ChEBI" id="CHEBI:17843"/>
    </ligand>
</feature>
<dbReference type="SUPFAM" id="SSF53178">
    <property type="entry name" value="Peptidyl-tRNA hydrolase-like"/>
    <property type="match status" value="1"/>
</dbReference>
<dbReference type="GO" id="GO:0005737">
    <property type="term" value="C:cytoplasm"/>
    <property type="evidence" value="ECO:0007669"/>
    <property type="project" value="UniProtKB-SubCell"/>
</dbReference>
<dbReference type="RefSeq" id="WP_024372354.1">
    <property type="nucleotide sequence ID" value="NZ_UGGP01000001.1"/>
</dbReference>
<evidence type="ECO:0000256" key="5">
    <source>
        <dbReference type="ARBA" id="ARBA00038063"/>
    </source>
</evidence>
<gene>
    <name evidence="8 11" type="primary">pth</name>
    <name evidence="11" type="ORF">NCTC13163_00074</name>
</gene>